<reference evidence="2 3" key="1">
    <citation type="submission" date="2015-07" db="EMBL/GenBank/DDBJ databases">
        <authorList>
            <person name="Ju K.-S."/>
            <person name="Doroghazi J.R."/>
            <person name="Metcalf W.W."/>
        </authorList>
    </citation>
    <scope>NUCLEOTIDE SEQUENCE [LARGE SCALE GENOMIC DNA]</scope>
    <source>
        <strain evidence="2 3">NRRL B-3589</strain>
    </source>
</reference>
<feature type="compositionally biased region" description="Low complexity" evidence="1">
    <location>
        <begin position="63"/>
        <end position="74"/>
    </location>
</feature>
<accession>A0ABR5IQH9</accession>
<evidence type="ECO:0000313" key="3">
    <source>
        <dbReference type="Proteomes" id="UP000037020"/>
    </source>
</evidence>
<sequence length="74" mass="7633">MPRHRIGPVLHALLLLGRRAGPAELARRLTELVHAVDVLGAPGPDEERPGFPEAPSAPAEGWGTAPPADGTTAA</sequence>
<organism evidence="2 3">
    <name type="scientific">Streptomyces varsoviensis</name>
    <dbReference type="NCBI Taxonomy" id="67373"/>
    <lineage>
        <taxon>Bacteria</taxon>
        <taxon>Bacillati</taxon>
        <taxon>Actinomycetota</taxon>
        <taxon>Actinomycetes</taxon>
        <taxon>Kitasatosporales</taxon>
        <taxon>Streptomycetaceae</taxon>
        <taxon>Streptomyces</taxon>
    </lineage>
</organism>
<evidence type="ECO:0000256" key="1">
    <source>
        <dbReference type="SAM" id="MobiDB-lite"/>
    </source>
</evidence>
<feature type="region of interest" description="Disordered" evidence="1">
    <location>
        <begin position="40"/>
        <end position="74"/>
    </location>
</feature>
<evidence type="ECO:0000313" key="2">
    <source>
        <dbReference type="EMBL" id="KOG32600.1"/>
    </source>
</evidence>
<dbReference type="Proteomes" id="UP000037020">
    <property type="component" value="Unassembled WGS sequence"/>
</dbReference>
<comment type="caution">
    <text evidence="2">The sequence shown here is derived from an EMBL/GenBank/DDBJ whole genome shotgun (WGS) entry which is preliminary data.</text>
</comment>
<protein>
    <submittedName>
        <fullName evidence="2">Uncharacterized protein</fullName>
    </submittedName>
</protein>
<proteinExistence type="predicted"/>
<gene>
    <name evidence="2" type="ORF">ADK38_47905</name>
</gene>
<name>A0ABR5IQH9_9ACTN</name>
<feature type="non-terminal residue" evidence="2">
    <location>
        <position position="74"/>
    </location>
</feature>
<dbReference type="EMBL" id="LGUT01004820">
    <property type="protein sequence ID" value="KOG32600.1"/>
    <property type="molecule type" value="Genomic_DNA"/>
</dbReference>
<keyword evidence="3" id="KW-1185">Reference proteome</keyword>